<dbReference type="EMBL" id="LAZR01001186">
    <property type="protein sequence ID" value="KKN49076.1"/>
    <property type="molecule type" value="Genomic_DNA"/>
</dbReference>
<accession>A0A0F9TJA4</accession>
<sequence length="218" mass="23989">MTEDNQNQLIPKDIVSGDLSTNFDDIVASGDYLGRLQLFGSKSDAVAEGSISAAHYGLVKDDEITDLGEEIDVILVGWRPKALDTSGDSLIIDHDANSSVFAEIKERSGIRDSGCMYGPEFLVWLPEQAVFATYYMSSKTARREAKKVLPLVGKAATFKCHLIETAKYKWHGPLVFPCSAPMVALSEDKVRAEWAKFINPPKSDVEVAEDKSTDTRAR</sequence>
<gene>
    <name evidence="1" type="ORF">LCGC14_0646460</name>
</gene>
<proteinExistence type="predicted"/>
<reference evidence="1" key="1">
    <citation type="journal article" date="2015" name="Nature">
        <title>Complex archaea that bridge the gap between prokaryotes and eukaryotes.</title>
        <authorList>
            <person name="Spang A."/>
            <person name="Saw J.H."/>
            <person name="Jorgensen S.L."/>
            <person name="Zaremba-Niedzwiedzka K."/>
            <person name="Martijn J."/>
            <person name="Lind A.E."/>
            <person name="van Eijk R."/>
            <person name="Schleper C."/>
            <person name="Guy L."/>
            <person name="Ettema T.J."/>
        </authorList>
    </citation>
    <scope>NUCLEOTIDE SEQUENCE</scope>
</reference>
<evidence type="ECO:0000313" key="1">
    <source>
        <dbReference type="EMBL" id="KKN49076.1"/>
    </source>
</evidence>
<comment type="caution">
    <text evidence="1">The sequence shown here is derived from an EMBL/GenBank/DDBJ whole genome shotgun (WGS) entry which is preliminary data.</text>
</comment>
<organism evidence="1">
    <name type="scientific">marine sediment metagenome</name>
    <dbReference type="NCBI Taxonomy" id="412755"/>
    <lineage>
        <taxon>unclassified sequences</taxon>
        <taxon>metagenomes</taxon>
        <taxon>ecological metagenomes</taxon>
    </lineage>
</organism>
<name>A0A0F9TJA4_9ZZZZ</name>
<dbReference type="AlphaFoldDB" id="A0A0F9TJA4"/>
<protein>
    <submittedName>
        <fullName evidence="1">Uncharacterized protein</fullName>
    </submittedName>
</protein>